<dbReference type="InterPro" id="IPR001680">
    <property type="entry name" value="WD40_rpt"/>
</dbReference>
<reference evidence="10 11" key="1">
    <citation type="submission" date="2024-03" db="EMBL/GenBank/DDBJ databases">
        <title>Genome-scale model development and genomic sequencing of the oleaginous clade Lipomyces.</title>
        <authorList>
            <consortium name="Lawrence Berkeley National Laboratory"/>
            <person name="Czajka J.J."/>
            <person name="Han Y."/>
            <person name="Kim J."/>
            <person name="Mondo S.J."/>
            <person name="Hofstad B.A."/>
            <person name="Robles A."/>
            <person name="Haridas S."/>
            <person name="Riley R."/>
            <person name="LaButti K."/>
            <person name="Pangilinan J."/>
            <person name="Andreopoulos W."/>
            <person name="Lipzen A."/>
            <person name="Yan J."/>
            <person name="Wang M."/>
            <person name="Ng V."/>
            <person name="Grigoriev I.V."/>
            <person name="Spatafora J.W."/>
            <person name="Magnuson J.K."/>
            <person name="Baker S.E."/>
            <person name="Pomraning K.R."/>
        </authorList>
    </citation>
    <scope>NUCLEOTIDE SEQUENCE [LARGE SCALE GENOMIC DNA]</scope>
    <source>
        <strain evidence="10 11">Phaff 52-87</strain>
    </source>
</reference>
<proteinExistence type="inferred from homology"/>
<sequence length="518" mass="56902">MEEETEYEKQRQANIARNQALLRQLELADLGSSLAASSPKAKKSVTSTTTASKRSSRSSTRSNAVKRVKQEDLTPRRASARIRGLKPEGEGEGASAAAEEAGKLAAAKAEASRMRVPGTMKFEDMSASGLAQAWTFDDAVEEGEEEGEEGRKELAKDVVQLRKEMSSLKVYERFAPNEIKITPERIFYMNFHPSVSHRLVLAGDKTGNLGVWDVDHVQQTSKSEDEDNEELVSPTLYLFKVHARTLSSLGFAPGRAHQLYTASYDGSIRSVDFKSGTSSETYFAEGNHDADGVCEMDFADSNTIYYSTFGGEIGRVDVRAPGSESERFRAHEKKVGGLSLHPGAPHLCATSSLDRTMKIWDFRKITKTDDGERQAAFVTEYGSRLSISCTSWNLAGDLVCNGYDDTINVFNLRESATWKPAPSSVPELTPSSTIRHNCQSGKWVTILKAAWQANPADQVHKFVIGNMKRYMDIFNADGVQLARLGGEDVTTVPSACKFHPQKNWVVGGTASGKVVLFE</sequence>
<evidence type="ECO:0000256" key="9">
    <source>
        <dbReference type="SAM" id="MobiDB-lite"/>
    </source>
</evidence>
<evidence type="ECO:0000256" key="6">
    <source>
        <dbReference type="ARBA" id="ARBA00023125"/>
    </source>
</evidence>
<organism evidence="10 11">
    <name type="scientific">Myxozyma melibiosi</name>
    <dbReference type="NCBI Taxonomy" id="54550"/>
    <lineage>
        <taxon>Eukaryota</taxon>
        <taxon>Fungi</taxon>
        <taxon>Dikarya</taxon>
        <taxon>Ascomycota</taxon>
        <taxon>Saccharomycotina</taxon>
        <taxon>Lipomycetes</taxon>
        <taxon>Lipomycetales</taxon>
        <taxon>Lipomycetaceae</taxon>
        <taxon>Myxozyma</taxon>
    </lineage>
</organism>
<keyword evidence="6 8" id="KW-0238">DNA-binding</keyword>
<evidence type="ECO:0000313" key="10">
    <source>
        <dbReference type="EMBL" id="KAK7204315.1"/>
    </source>
</evidence>
<dbReference type="SUPFAM" id="SSF50978">
    <property type="entry name" value="WD40 repeat-like"/>
    <property type="match status" value="1"/>
</dbReference>
<comment type="caution">
    <text evidence="10">The sequence shown here is derived from an EMBL/GenBank/DDBJ whole genome shotgun (WGS) entry which is preliminary data.</text>
</comment>
<keyword evidence="11" id="KW-1185">Reference proteome</keyword>
<dbReference type="Pfam" id="PF00400">
    <property type="entry name" value="WD40"/>
    <property type="match status" value="1"/>
</dbReference>
<keyword evidence="5 8" id="KW-0227">DNA damage</keyword>
<evidence type="ECO:0000256" key="7">
    <source>
        <dbReference type="PROSITE-ProRule" id="PRU00221"/>
    </source>
</evidence>
<dbReference type="InterPro" id="IPR019775">
    <property type="entry name" value="WD40_repeat_CS"/>
</dbReference>
<dbReference type="PANTHER" id="PTHR14773">
    <property type="entry name" value="WD REPEAT-CONTAINING PROTEIN 76"/>
    <property type="match status" value="1"/>
</dbReference>
<evidence type="ECO:0000256" key="1">
    <source>
        <dbReference type="ARBA" id="ARBA00005434"/>
    </source>
</evidence>
<evidence type="ECO:0000256" key="5">
    <source>
        <dbReference type="ARBA" id="ARBA00022763"/>
    </source>
</evidence>
<dbReference type="PROSITE" id="PS00678">
    <property type="entry name" value="WD_REPEATS_1"/>
    <property type="match status" value="1"/>
</dbReference>
<keyword evidence="4" id="KW-0677">Repeat</keyword>
<comment type="function">
    <text evidence="8">DNA-binding protein that binds to both single- and double-stranded DNA. Binds preferentially to UV-damaged DNA. May be involved in DNA-metabolic processes.</text>
</comment>
<dbReference type="PROSITE" id="PS50082">
    <property type="entry name" value="WD_REPEATS_2"/>
    <property type="match status" value="1"/>
</dbReference>
<feature type="region of interest" description="Disordered" evidence="9">
    <location>
        <begin position="33"/>
        <end position="98"/>
    </location>
</feature>
<evidence type="ECO:0000256" key="8">
    <source>
        <dbReference type="RuleBase" id="RU365004"/>
    </source>
</evidence>
<evidence type="ECO:0000313" key="11">
    <source>
        <dbReference type="Proteomes" id="UP001498771"/>
    </source>
</evidence>
<name>A0ABR1F395_9ASCO</name>
<dbReference type="Proteomes" id="UP001498771">
    <property type="component" value="Unassembled WGS sequence"/>
</dbReference>
<dbReference type="GeneID" id="90036656"/>
<dbReference type="InterPro" id="IPR036322">
    <property type="entry name" value="WD40_repeat_dom_sf"/>
</dbReference>
<comment type="similarity">
    <text evidence="1 8">Belongs to the WD repeat DDB2/WDR76 family.</text>
</comment>
<evidence type="ECO:0000256" key="2">
    <source>
        <dbReference type="ARBA" id="ARBA00021132"/>
    </source>
</evidence>
<dbReference type="PANTHER" id="PTHR14773:SF0">
    <property type="entry name" value="WD REPEAT-CONTAINING PROTEIN 76"/>
    <property type="match status" value="1"/>
</dbReference>
<feature type="repeat" description="WD" evidence="7">
    <location>
        <begin position="328"/>
        <end position="363"/>
    </location>
</feature>
<dbReference type="PROSITE" id="PS50294">
    <property type="entry name" value="WD_REPEATS_REGION"/>
    <property type="match status" value="1"/>
</dbReference>
<dbReference type="InterPro" id="IPR050853">
    <property type="entry name" value="WD_repeat_DNA-damage-binding"/>
</dbReference>
<evidence type="ECO:0000256" key="4">
    <source>
        <dbReference type="ARBA" id="ARBA00022737"/>
    </source>
</evidence>
<evidence type="ECO:0000256" key="3">
    <source>
        <dbReference type="ARBA" id="ARBA00022574"/>
    </source>
</evidence>
<keyword evidence="3 7" id="KW-0853">WD repeat</keyword>
<dbReference type="InterPro" id="IPR015943">
    <property type="entry name" value="WD40/YVTN_repeat-like_dom_sf"/>
</dbReference>
<dbReference type="RefSeq" id="XP_064767348.1">
    <property type="nucleotide sequence ID" value="XM_064911144.1"/>
</dbReference>
<accession>A0ABR1F395</accession>
<protein>
    <recommendedName>
        <fullName evidence="2 8">DNA damage-binding protein CMR1</fullName>
    </recommendedName>
</protein>
<dbReference type="SMART" id="SM00320">
    <property type="entry name" value="WD40"/>
    <property type="match status" value="5"/>
</dbReference>
<dbReference type="EMBL" id="JBBJBU010000008">
    <property type="protein sequence ID" value="KAK7204315.1"/>
    <property type="molecule type" value="Genomic_DNA"/>
</dbReference>
<dbReference type="Gene3D" id="2.130.10.10">
    <property type="entry name" value="YVTN repeat-like/Quinoprotein amine dehydrogenase"/>
    <property type="match status" value="1"/>
</dbReference>
<feature type="compositionally biased region" description="Low complexity" evidence="9">
    <location>
        <begin position="33"/>
        <end position="65"/>
    </location>
</feature>
<gene>
    <name evidence="10" type="ORF">BZA70DRAFT_268169</name>
</gene>